<evidence type="ECO:0000313" key="3">
    <source>
        <dbReference type="Proteomes" id="UP001162031"/>
    </source>
</evidence>
<dbReference type="GO" id="GO:0003713">
    <property type="term" value="F:transcription coactivator activity"/>
    <property type="evidence" value="ECO:0007669"/>
    <property type="project" value="TreeGrafter"/>
</dbReference>
<dbReference type="PANTHER" id="PTHR46007:SF8">
    <property type="entry name" value="C2H2-TYPE DOMAIN-CONTAINING PROTEIN"/>
    <property type="match status" value="1"/>
</dbReference>
<feature type="compositionally biased region" description="Low complexity" evidence="1">
    <location>
        <begin position="605"/>
        <end position="614"/>
    </location>
</feature>
<feature type="region of interest" description="Disordered" evidence="1">
    <location>
        <begin position="112"/>
        <end position="150"/>
    </location>
</feature>
<dbReference type="Proteomes" id="UP001162031">
    <property type="component" value="Unassembled WGS sequence"/>
</dbReference>
<feature type="region of interest" description="Disordered" evidence="1">
    <location>
        <begin position="65"/>
        <end position="93"/>
    </location>
</feature>
<dbReference type="PANTHER" id="PTHR46007">
    <property type="entry name" value="MEDIATOR OF RNA POLYMERASE II TRANSCRIPTION SUBUNIT 12"/>
    <property type="match status" value="1"/>
</dbReference>
<organism evidence="2 3">
    <name type="scientific">Hyaloperonospora brassicae</name>
    <name type="common">Brassica downy mildew</name>
    <name type="synonym">Peronospora brassicae</name>
    <dbReference type="NCBI Taxonomy" id="162125"/>
    <lineage>
        <taxon>Eukaryota</taxon>
        <taxon>Sar</taxon>
        <taxon>Stramenopiles</taxon>
        <taxon>Oomycota</taxon>
        <taxon>Peronosporomycetes</taxon>
        <taxon>Peronosporales</taxon>
        <taxon>Peronosporaceae</taxon>
        <taxon>Hyaloperonospora</taxon>
    </lineage>
</organism>
<evidence type="ECO:0008006" key="4">
    <source>
        <dbReference type="Google" id="ProtNLM"/>
    </source>
</evidence>
<feature type="region of interest" description="Disordered" evidence="1">
    <location>
        <begin position="400"/>
        <end position="431"/>
    </location>
</feature>
<feature type="region of interest" description="Disordered" evidence="1">
    <location>
        <begin position="327"/>
        <end position="350"/>
    </location>
</feature>
<proteinExistence type="predicted"/>
<feature type="compositionally biased region" description="Low complexity" evidence="1">
    <location>
        <begin position="18"/>
        <end position="29"/>
    </location>
</feature>
<dbReference type="InterPro" id="IPR051647">
    <property type="entry name" value="Mediator_comp_sub12"/>
</dbReference>
<dbReference type="EMBL" id="CANTFL010001260">
    <property type="protein sequence ID" value="CAI5735431.1"/>
    <property type="molecule type" value="Genomic_DNA"/>
</dbReference>
<feature type="region of interest" description="Disordered" evidence="1">
    <location>
        <begin position="1"/>
        <end position="29"/>
    </location>
</feature>
<dbReference type="GO" id="GO:0016592">
    <property type="term" value="C:mediator complex"/>
    <property type="evidence" value="ECO:0007669"/>
    <property type="project" value="TreeGrafter"/>
</dbReference>
<accession>A0AAV0UF91</accession>
<feature type="region of interest" description="Disordered" evidence="1">
    <location>
        <begin position="597"/>
        <end position="628"/>
    </location>
</feature>
<protein>
    <recommendedName>
        <fullName evidence="4">Myb-like domain-containing protein</fullName>
    </recommendedName>
</protein>
<name>A0AAV0UF91_HYABA</name>
<keyword evidence="3" id="KW-1185">Reference proteome</keyword>
<evidence type="ECO:0000256" key="1">
    <source>
        <dbReference type="SAM" id="MobiDB-lite"/>
    </source>
</evidence>
<sequence length="628" mass="69022">MQPTNSPRTTCDDRSCSRRGTTTSSSYSTALHDDVFVSSAAGTALSSWPELKQLTTAVTVTPFESDAQQQQQQLQRHRKRQRPSAPPSPSSAFPDLKLDFAGFELGSSVPTPTNLTSSSGPLSSLFASTPTTRSSSCSTTSSTAIGSAARPTAALPDSGAANGYNIADAYDVATAHDTDVLLFLQNLQLPQDSAAAARRLAQDGFDSVLALAFATVPELQRAGLTDAPVVWRQARRSFYARQFQGPMDLSSASSSTVSKWLELCGIPRAPSFKYAEYLCRLGYASVRDLEFIGHDHQALAGFKTGHSRLLTHCIAAAVALQQQQQQQQQLHHHEQHQQQQQLQLESYGGHGPNVYTAGSSSAFLQPLDIQRDNEFDVQAYDSFLDALIEPTDAERLQLQQQQQQQQQQRYAVSGLSREADGSGNHLLSSPSDALFGTGAGVTFGDRVSPAAGSNAPLRLLPQEHLQLLYEAVNMARPNPCRRGKKIYWSVLASGGMKDDRFAPLTQFTGTELQHAYLRQFELPANSPVKMDAWSEDNIRQLEYAVKDPRCRHLSKVCWEMLATGRTGVDEYAPLAKFTASQLRSRFRSLFGDKRPQKLRQKKQMMKLQQQHQQQSPTSGTAVKSERLL</sequence>
<gene>
    <name evidence="2" type="ORF">HBR001_LOCUS6487</name>
</gene>
<dbReference type="GO" id="GO:0045944">
    <property type="term" value="P:positive regulation of transcription by RNA polymerase II"/>
    <property type="evidence" value="ECO:0007669"/>
    <property type="project" value="TreeGrafter"/>
</dbReference>
<feature type="compositionally biased region" description="Low complexity" evidence="1">
    <location>
        <begin position="112"/>
        <end position="149"/>
    </location>
</feature>
<reference evidence="2" key="1">
    <citation type="submission" date="2022-12" db="EMBL/GenBank/DDBJ databases">
        <authorList>
            <person name="Webb A."/>
        </authorList>
    </citation>
    <scope>NUCLEOTIDE SEQUENCE</scope>
    <source>
        <strain evidence="2">Hp1</strain>
    </source>
</reference>
<dbReference type="AlphaFoldDB" id="A0AAV0UF91"/>
<comment type="caution">
    <text evidence="2">The sequence shown here is derived from an EMBL/GenBank/DDBJ whole genome shotgun (WGS) entry which is preliminary data.</text>
</comment>
<evidence type="ECO:0000313" key="2">
    <source>
        <dbReference type="EMBL" id="CAI5735431.1"/>
    </source>
</evidence>